<protein>
    <recommendedName>
        <fullName evidence="3">Urease subunit beta</fullName>
    </recommendedName>
</protein>
<dbReference type="InterPro" id="IPR002019">
    <property type="entry name" value="Urease_beta-like"/>
</dbReference>
<sequence length="50" mass="5489">MEMIPGEIRVKEGNIALNKNGKTLSVSVSNSGDRPIQVGSHYHFFETNDA</sequence>
<evidence type="ECO:0000313" key="2">
    <source>
        <dbReference type="EMBL" id="SVD46510.1"/>
    </source>
</evidence>
<dbReference type="Pfam" id="PF00699">
    <property type="entry name" value="Urease_beta"/>
    <property type="match status" value="1"/>
</dbReference>
<gene>
    <name evidence="2" type="ORF">METZ01_LOCUS399364</name>
</gene>
<dbReference type="AlphaFoldDB" id="A0A382VJE5"/>
<feature type="non-terminal residue" evidence="2">
    <location>
        <position position="50"/>
    </location>
</feature>
<dbReference type="PANTHER" id="PTHR33569:SF1">
    <property type="entry name" value="UREASE"/>
    <property type="match status" value="1"/>
</dbReference>
<dbReference type="PANTHER" id="PTHR33569">
    <property type="entry name" value="UREASE"/>
    <property type="match status" value="1"/>
</dbReference>
<proteinExistence type="predicted"/>
<keyword evidence="1" id="KW-0378">Hydrolase</keyword>
<dbReference type="GO" id="GO:0016787">
    <property type="term" value="F:hydrolase activity"/>
    <property type="evidence" value="ECO:0007669"/>
    <property type="project" value="UniProtKB-KW"/>
</dbReference>
<dbReference type="GO" id="GO:0035550">
    <property type="term" value="C:urease complex"/>
    <property type="evidence" value="ECO:0007669"/>
    <property type="project" value="InterPro"/>
</dbReference>
<organism evidence="2">
    <name type="scientific">marine metagenome</name>
    <dbReference type="NCBI Taxonomy" id="408172"/>
    <lineage>
        <taxon>unclassified sequences</taxon>
        <taxon>metagenomes</taxon>
        <taxon>ecological metagenomes</taxon>
    </lineage>
</organism>
<dbReference type="Gene3D" id="2.10.150.10">
    <property type="entry name" value="Urease, beta subunit"/>
    <property type="match status" value="1"/>
</dbReference>
<accession>A0A382VJE5</accession>
<evidence type="ECO:0000256" key="1">
    <source>
        <dbReference type="ARBA" id="ARBA00022801"/>
    </source>
</evidence>
<reference evidence="2" key="1">
    <citation type="submission" date="2018-05" db="EMBL/GenBank/DDBJ databases">
        <authorList>
            <person name="Lanie J.A."/>
            <person name="Ng W.-L."/>
            <person name="Kazmierczak K.M."/>
            <person name="Andrzejewski T.M."/>
            <person name="Davidsen T.M."/>
            <person name="Wayne K.J."/>
            <person name="Tettelin H."/>
            <person name="Glass J.I."/>
            <person name="Rusch D."/>
            <person name="Podicherti R."/>
            <person name="Tsui H.-C.T."/>
            <person name="Winkler M.E."/>
        </authorList>
    </citation>
    <scope>NUCLEOTIDE SEQUENCE</scope>
</reference>
<dbReference type="SUPFAM" id="SSF51278">
    <property type="entry name" value="Urease, beta-subunit"/>
    <property type="match status" value="1"/>
</dbReference>
<dbReference type="InterPro" id="IPR050069">
    <property type="entry name" value="Urease_subunit"/>
</dbReference>
<name>A0A382VJE5_9ZZZZ</name>
<dbReference type="InterPro" id="IPR036461">
    <property type="entry name" value="Urease_betasu_sf"/>
</dbReference>
<dbReference type="GO" id="GO:0043419">
    <property type="term" value="P:urea catabolic process"/>
    <property type="evidence" value="ECO:0007669"/>
    <property type="project" value="InterPro"/>
</dbReference>
<dbReference type="EMBL" id="UINC01152364">
    <property type="protein sequence ID" value="SVD46510.1"/>
    <property type="molecule type" value="Genomic_DNA"/>
</dbReference>
<evidence type="ECO:0008006" key="3">
    <source>
        <dbReference type="Google" id="ProtNLM"/>
    </source>
</evidence>